<evidence type="ECO:0000256" key="1">
    <source>
        <dbReference type="ARBA" id="ARBA00010835"/>
    </source>
</evidence>
<feature type="compositionally biased region" description="Basic and acidic residues" evidence="2">
    <location>
        <begin position="189"/>
        <end position="199"/>
    </location>
</feature>
<protein>
    <recommendedName>
        <fullName evidence="3">Prokaryotic-type class I peptide chain release factors domain-containing protein</fullName>
    </recommendedName>
</protein>
<dbReference type="GO" id="GO:0005762">
    <property type="term" value="C:mitochondrial large ribosomal subunit"/>
    <property type="evidence" value="ECO:0007669"/>
    <property type="project" value="TreeGrafter"/>
</dbReference>
<name>A0A370TCB1_9HELO</name>
<dbReference type="SUPFAM" id="SSF75620">
    <property type="entry name" value="Release factor"/>
    <property type="match status" value="1"/>
</dbReference>
<comment type="similarity">
    <text evidence="1">Belongs to the prokaryotic/mitochondrial release factor family.</text>
</comment>
<dbReference type="OrthoDB" id="270639at2759"/>
<dbReference type="PANTHER" id="PTHR11075">
    <property type="entry name" value="PEPTIDE CHAIN RELEASE FACTOR"/>
    <property type="match status" value="1"/>
</dbReference>
<keyword evidence="5" id="KW-1185">Reference proteome</keyword>
<dbReference type="STRING" id="2656787.A0A370TCB1"/>
<dbReference type="GeneID" id="43602132"/>
<gene>
    <name evidence="4" type="ORF">BP5553_09283</name>
</gene>
<evidence type="ECO:0000256" key="2">
    <source>
        <dbReference type="SAM" id="MobiDB-lite"/>
    </source>
</evidence>
<accession>A0A370TCB1</accession>
<reference evidence="4 5" key="1">
    <citation type="journal article" date="2018" name="IMA Fungus">
        <title>IMA Genome-F 9: Draft genome sequence of Annulohypoxylon stygium, Aspergillus mulundensis, Berkeleyomyces basicola (syn. Thielaviopsis basicola), Ceratocystis smalleyi, two Cercospora beticola strains, Coleophoma cylindrospora, Fusarium fracticaudum, Phialophora cf. hyalina, and Morchella septimelata.</title>
        <authorList>
            <person name="Wingfield B.D."/>
            <person name="Bills G.F."/>
            <person name="Dong Y."/>
            <person name="Huang W."/>
            <person name="Nel W.J."/>
            <person name="Swalarsk-Parry B.S."/>
            <person name="Vaghefi N."/>
            <person name="Wilken P.M."/>
            <person name="An Z."/>
            <person name="de Beer Z.W."/>
            <person name="De Vos L."/>
            <person name="Chen L."/>
            <person name="Duong T.A."/>
            <person name="Gao Y."/>
            <person name="Hammerbacher A."/>
            <person name="Kikkert J.R."/>
            <person name="Li Y."/>
            <person name="Li H."/>
            <person name="Li K."/>
            <person name="Li Q."/>
            <person name="Liu X."/>
            <person name="Ma X."/>
            <person name="Naidoo K."/>
            <person name="Pethybridge S.J."/>
            <person name="Sun J."/>
            <person name="Steenkamp E.T."/>
            <person name="van der Nest M.A."/>
            <person name="van Wyk S."/>
            <person name="Wingfield M.J."/>
            <person name="Xiong C."/>
            <person name="Yue Q."/>
            <person name="Zhang X."/>
        </authorList>
    </citation>
    <scope>NUCLEOTIDE SEQUENCE [LARGE SCALE GENOMIC DNA]</scope>
    <source>
        <strain evidence="4 5">BP 5553</strain>
    </source>
</reference>
<dbReference type="EMBL" id="NPIC01000011">
    <property type="protein sequence ID" value="RDL31881.1"/>
    <property type="molecule type" value="Genomic_DNA"/>
</dbReference>
<dbReference type="InterPro" id="IPR045853">
    <property type="entry name" value="Pep_chain_release_fac_I_sf"/>
</dbReference>
<comment type="caution">
    <text evidence="4">The sequence shown here is derived from an EMBL/GenBank/DDBJ whole genome shotgun (WGS) entry which is preliminary data.</text>
</comment>
<dbReference type="Proteomes" id="UP000254866">
    <property type="component" value="Unassembled WGS sequence"/>
</dbReference>
<dbReference type="Gene3D" id="3.30.160.20">
    <property type="match status" value="1"/>
</dbReference>
<dbReference type="GO" id="GO:0070126">
    <property type="term" value="P:mitochondrial translational termination"/>
    <property type="evidence" value="ECO:0007669"/>
    <property type="project" value="TreeGrafter"/>
</dbReference>
<dbReference type="AlphaFoldDB" id="A0A370TCB1"/>
<dbReference type="RefSeq" id="XP_031865813.1">
    <property type="nucleotide sequence ID" value="XM_032017906.1"/>
</dbReference>
<dbReference type="GO" id="GO:0004045">
    <property type="term" value="F:peptidyl-tRNA hydrolase activity"/>
    <property type="evidence" value="ECO:0007669"/>
    <property type="project" value="TreeGrafter"/>
</dbReference>
<organism evidence="4 5">
    <name type="scientific">Venustampulla echinocandica</name>
    <dbReference type="NCBI Taxonomy" id="2656787"/>
    <lineage>
        <taxon>Eukaryota</taxon>
        <taxon>Fungi</taxon>
        <taxon>Dikarya</taxon>
        <taxon>Ascomycota</taxon>
        <taxon>Pezizomycotina</taxon>
        <taxon>Leotiomycetes</taxon>
        <taxon>Helotiales</taxon>
        <taxon>Pleuroascaceae</taxon>
        <taxon>Venustampulla</taxon>
    </lineage>
</organism>
<feature type="region of interest" description="Disordered" evidence="2">
    <location>
        <begin position="174"/>
        <end position="199"/>
    </location>
</feature>
<dbReference type="InterPro" id="IPR052104">
    <property type="entry name" value="Mito_Release_Factor_mL62"/>
</dbReference>
<evidence type="ECO:0000313" key="4">
    <source>
        <dbReference type="EMBL" id="RDL31881.1"/>
    </source>
</evidence>
<dbReference type="InterPro" id="IPR000352">
    <property type="entry name" value="Pep_chain_release_fac_I"/>
</dbReference>
<evidence type="ECO:0000313" key="5">
    <source>
        <dbReference type="Proteomes" id="UP000254866"/>
    </source>
</evidence>
<dbReference type="Pfam" id="PF00472">
    <property type="entry name" value="RF-1"/>
    <property type="match status" value="1"/>
</dbReference>
<dbReference type="PANTHER" id="PTHR11075:SF54">
    <property type="entry name" value="LARGE RIBOSOMAL SUBUNIT PROTEIN ML62"/>
    <property type="match status" value="1"/>
</dbReference>
<proteinExistence type="inferred from homology"/>
<feature type="domain" description="Prokaryotic-type class I peptide chain release factors" evidence="3">
    <location>
        <begin position="68"/>
        <end position="193"/>
    </location>
</feature>
<dbReference type="GO" id="GO:0016150">
    <property type="term" value="F:translation release factor activity, codon nonspecific"/>
    <property type="evidence" value="ECO:0007669"/>
    <property type="project" value="TreeGrafter"/>
</dbReference>
<sequence length="199" mass="22726">MLRSQTFKSYFSASAAFKSQHHLVLAQTLRTYSARSGSDSQATEFEAARHWFQNFDQSAIAELGKLSKTDFSRSSGPGGQKVNKTSSKATTVWSMGDLLRHVPKVFHSSLRTNRYYAPASDSISIQCDTNRNRIDNKNETYQRLAQEITRIYKSEVPGVTSEEQKQRVIELQKAASNNRLKMKKKHSDKKQSRVTRDWD</sequence>
<evidence type="ECO:0000259" key="3">
    <source>
        <dbReference type="Pfam" id="PF00472"/>
    </source>
</evidence>